<name>A0ACB7WTX0_DIOAL</name>
<accession>A0ACB7WTX0</accession>
<gene>
    <name evidence="1" type="ORF">IHE45_01G027600</name>
</gene>
<reference evidence="2" key="1">
    <citation type="journal article" date="2022" name="Nat. Commun.">
        <title>Chromosome evolution and the genetic basis of agronomically important traits in greater yam.</title>
        <authorList>
            <person name="Bredeson J.V."/>
            <person name="Lyons J.B."/>
            <person name="Oniyinde I.O."/>
            <person name="Okereke N.R."/>
            <person name="Kolade O."/>
            <person name="Nnabue I."/>
            <person name="Nwadili C.O."/>
            <person name="Hribova E."/>
            <person name="Parker M."/>
            <person name="Nwogha J."/>
            <person name="Shu S."/>
            <person name="Carlson J."/>
            <person name="Kariba R."/>
            <person name="Muthemba S."/>
            <person name="Knop K."/>
            <person name="Barton G.J."/>
            <person name="Sherwood A.V."/>
            <person name="Lopez-Montes A."/>
            <person name="Asiedu R."/>
            <person name="Jamnadass R."/>
            <person name="Muchugi A."/>
            <person name="Goodstein D."/>
            <person name="Egesi C.N."/>
            <person name="Featherston J."/>
            <person name="Asfaw A."/>
            <person name="Simpson G.G."/>
            <person name="Dolezel J."/>
            <person name="Hendre P.S."/>
            <person name="Van Deynze A."/>
            <person name="Kumar P.L."/>
            <person name="Obidiegwu J.E."/>
            <person name="Bhattacharjee R."/>
            <person name="Rokhsar D.S."/>
        </authorList>
    </citation>
    <scope>NUCLEOTIDE SEQUENCE [LARGE SCALE GENOMIC DNA]</scope>
    <source>
        <strain evidence="2">cv. TDa95/00328</strain>
    </source>
</reference>
<evidence type="ECO:0000313" key="1">
    <source>
        <dbReference type="EMBL" id="KAH7691878.1"/>
    </source>
</evidence>
<comment type="caution">
    <text evidence="1">The sequence shown here is derived from an EMBL/GenBank/DDBJ whole genome shotgun (WGS) entry which is preliminary data.</text>
</comment>
<dbReference type="Proteomes" id="UP000827976">
    <property type="component" value="Chromosome 1"/>
</dbReference>
<protein>
    <submittedName>
        <fullName evidence="1">Transposase Ptta/En/Spm plant protein</fullName>
    </submittedName>
</protein>
<evidence type="ECO:0000313" key="2">
    <source>
        <dbReference type="Proteomes" id="UP000827976"/>
    </source>
</evidence>
<proteinExistence type="predicted"/>
<dbReference type="EMBL" id="CM037011">
    <property type="protein sequence ID" value="KAH7691878.1"/>
    <property type="molecule type" value="Genomic_DNA"/>
</dbReference>
<sequence>MLEVQPRTSTHSSSTDSNRNGDYDNQDHGNIHENTSRVVNVNTVDNAGRHKGRGRTTLKELWAMPPEEKVLVSANRLGQPIGPEAQLFSSFLGMIARSSQKIGLHYESWHKVLKTLKDELLNFIEMRFVLEIPKDYVLKSLGKKWRDYKHDLKKTYFKREDGLQANKEKRPEGTINWQWEELVDYWYSRKGEELRSGKKIGRFEFFKATNTKKDGSYLNKETEDIMEKANEKLAEYDSIDGDEGMVETEILTQVIGKERHGRVRGLGLGPTPTQYYGHSSSRPTATCGGHSSECIELRQQMDEKFQKMEDELGRERANYNALYTFLQQQFPGATIPLPTIGGSSSQSQASPKH</sequence>
<organism evidence="1 2">
    <name type="scientific">Dioscorea alata</name>
    <name type="common">Purple yam</name>
    <dbReference type="NCBI Taxonomy" id="55571"/>
    <lineage>
        <taxon>Eukaryota</taxon>
        <taxon>Viridiplantae</taxon>
        <taxon>Streptophyta</taxon>
        <taxon>Embryophyta</taxon>
        <taxon>Tracheophyta</taxon>
        <taxon>Spermatophyta</taxon>
        <taxon>Magnoliopsida</taxon>
        <taxon>Liliopsida</taxon>
        <taxon>Dioscoreales</taxon>
        <taxon>Dioscoreaceae</taxon>
        <taxon>Dioscorea</taxon>
    </lineage>
</organism>
<keyword evidence="2" id="KW-1185">Reference proteome</keyword>